<evidence type="ECO:0000256" key="4">
    <source>
        <dbReference type="ARBA" id="ARBA00022749"/>
    </source>
</evidence>
<keyword evidence="12" id="KW-0963">Cytoplasm</keyword>
<dbReference type="AlphaFoldDB" id="A0A7S2Y0L1"/>
<dbReference type="Gene3D" id="3.20.20.70">
    <property type="entry name" value="Aldolase class I"/>
    <property type="match status" value="1"/>
</dbReference>
<dbReference type="GO" id="GO:0000166">
    <property type="term" value="F:nucleotide binding"/>
    <property type="evidence" value="ECO:0007669"/>
    <property type="project" value="UniProtKB-UniRule"/>
</dbReference>
<evidence type="ECO:0000313" key="21">
    <source>
        <dbReference type="EMBL" id="CAD9862477.1"/>
    </source>
</evidence>
<evidence type="ECO:0000256" key="2">
    <source>
        <dbReference type="ARBA" id="ARBA00005502"/>
    </source>
</evidence>
<sequence length="520" mass="55850">MKMCSTSQNKKRKLEENGPEEEGGSNGFTGKHIFREGLGCVGYSYDDLILMPGHVEDDVAPDLSSKISKNITLKVPLVSSPMDTVTESSMAIMMALHGAIGIVHYNCTVEEQANEVRKVKRFKNGFINDPACLSPTNTVADALELRTKNGFSGMPITEDGKIGSKLVGFISSRDFDFVEDTATPISQIMVTDLITAKEPVTLEEANEVLHKSKKGKLPVVDDKGCLVALISRTDLTKNRDYPMASKDANKQLLCGASIGTRPNDRERMTALVEAGVDLIVIDSSQGDSLYQHDLIKWAKKTHPQVDLVGGNVATARQAYNLILSGVDGLRVGMGVGSICTTQEVCAVGRAQASAVYNTARVAAAMGIPIMADGGVASTGHIVKALAIGASVVMMGSMLAGTEEAPGEYFFQDGVRLKRYRGMGSIEAMAKGSEKRYFASGAKVKVAQGVSGTVVDRGSMKRYLPYLIQGIKHGIQDVGASSVEQLHNKLKDGSLRFELRTPAAQREAGVHSLHSYDRTPF</sequence>
<keyword evidence="8 12" id="KW-0520">NAD</keyword>
<evidence type="ECO:0000256" key="1">
    <source>
        <dbReference type="ARBA" id="ARBA00001958"/>
    </source>
</evidence>
<comment type="subunit">
    <text evidence="12">Homotetramer.</text>
</comment>
<keyword evidence="9 16" id="KW-0129">CBS domain</keyword>
<dbReference type="PROSITE" id="PS51371">
    <property type="entry name" value="CBS"/>
    <property type="match status" value="2"/>
</dbReference>
<dbReference type="GO" id="GO:0006177">
    <property type="term" value="P:GMP biosynthetic process"/>
    <property type="evidence" value="ECO:0007669"/>
    <property type="project" value="UniProtKB-UniRule"/>
</dbReference>
<evidence type="ECO:0000256" key="10">
    <source>
        <dbReference type="ARBA" id="ARBA00048028"/>
    </source>
</evidence>
<feature type="domain" description="CBS" evidence="20">
    <location>
        <begin position="189"/>
        <end position="245"/>
    </location>
</feature>
<dbReference type="Pfam" id="PF00478">
    <property type="entry name" value="IMPDH"/>
    <property type="match status" value="1"/>
</dbReference>
<evidence type="ECO:0000256" key="11">
    <source>
        <dbReference type="ARBA" id="ARBA00056556"/>
    </source>
</evidence>
<protein>
    <recommendedName>
        <fullName evidence="12 18">Inosine-5'-monophosphate dehydrogenase</fullName>
        <shortName evidence="12">IMP dehydrogenase</shortName>
        <shortName evidence="12">IMPD</shortName>
        <shortName evidence="12">IMPDH</shortName>
        <ecNumber evidence="12 18">1.1.1.205</ecNumber>
    </recommendedName>
</protein>
<evidence type="ECO:0000256" key="16">
    <source>
        <dbReference type="PROSITE-ProRule" id="PRU00703"/>
    </source>
</evidence>
<feature type="active site" description="Proton acceptor" evidence="12 13">
    <location>
        <position position="435"/>
    </location>
</feature>
<comment type="similarity">
    <text evidence="2 12 17">Belongs to the IMPDH/GMPR family.</text>
</comment>
<dbReference type="Pfam" id="PF00571">
    <property type="entry name" value="CBS"/>
    <property type="match status" value="2"/>
</dbReference>
<comment type="subcellular location">
    <subcellularLocation>
        <location evidence="12">Cytoplasm</location>
    </subcellularLocation>
</comment>
<keyword evidence="4 12" id="KW-0332">GMP biosynthesis</keyword>
<dbReference type="HAMAP" id="MF_01964">
    <property type="entry name" value="IMPDH"/>
    <property type="match status" value="1"/>
</dbReference>
<feature type="binding site" evidence="12 14">
    <location>
        <begin position="332"/>
        <end position="334"/>
    </location>
    <ligand>
        <name>NAD(+)</name>
        <dbReference type="ChEBI" id="CHEBI:57540"/>
    </ligand>
</feature>
<dbReference type="SUPFAM" id="SSF51412">
    <property type="entry name" value="Inosine monophosphate dehydrogenase (IMPDH)"/>
    <property type="match status" value="1"/>
</dbReference>
<dbReference type="CDD" id="cd00381">
    <property type="entry name" value="IMPDH"/>
    <property type="match status" value="1"/>
</dbReference>
<evidence type="ECO:0000256" key="17">
    <source>
        <dbReference type="RuleBase" id="RU003927"/>
    </source>
</evidence>
<feature type="binding site" description="in other chain" evidence="12 15">
    <location>
        <position position="339"/>
    </location>
    <ligand>
        <name>K(+)</name>
        <dbReference type="ChEBI" id="CHEBI:29103"/>
        <note>ligand shared between two tetrameric partners</note>
    </ligand>
</feature>
<dbReference type="CDD" id="cd04601">
    <property type="entry name" value="CBS_pair_IMPDH"/>
    <property type="match status" value="1"/>
</dbReference>
<feature type="active site" description="Thioimidate intermediate" evidence="12 13">
    <location>
        <position position="339"/>
    </location>
</feature>
<evidence type="ECO:0000256" key="9">
    <source>
        <dbReference type="ARBA" id="ARBA00023122"/>
    </source>
</evidence>
<keyword evidence="6 12" id="KW-0630">Potassium</keyword>
<comment type="pathway">
    <text evidence="12 18">Purine metabolism; XMP biosynthesis via de novo pathway; XMP from IMP: step 1/1.</text>
</comment>
<feature type="binding site" description="in other chain" evidence="12 15">
    <location>
        <position position="334"/>
    </location>
    <ligand>
        <name>K(+)</name>
        <dbReference type="ChEBI" id="CHEBI:29103"/>
        <note>ligand shared between two tetrameric partners</note>
    </ligand>
</feature>
<dbReference type="PANTHER" id="PTHR11911:SF111">
    <property type="entry name" value="INOSINE-5'-MONOPHOSPHATE DEHYDROGENASE"/>
    <property type="match status" value="1"/>
</dbReference>
<evidence type="ECO:0000256" key="18">
    <source>
        <dbReference type="RuleBase" id="RU003928"/>
    </source>
</evidence>
<gene>
    <name evidence="21" type="ORF">FJAP1339_LOCUS5009</name>
</gene>
<feature type="binding site" description="in other chain" evidence="12 15">
    <location>
        <position position="336"/>
    </location>
    <ligand>
        <name>K(+)</name>
        <dbReference type="ChEBI" id="CHEBI:29103"/>
        <note>ligand shared between two tetrameric partners</note>
    </ligand>
</feature>
<keyword evidence="7 12" id="KW-0560">Oxidoreductase</keyword>
<comment type="function">
    <text evidence="11 12">Catalyzes the conversion of inosine 5'-phosphate (IMP) to xanthosine 5'-phosphate (XMP), the first committed and rate-limiting step in the de novo synthesis of guanine nucleotides, and therefore plays an important role in the regulation of cell growth.</text>
</comment>
<evidence type="ECO:0000256" key="14">
    <source>
        <dbReference type="PIRSR" id="PIRSR000130-3"/>
    </source>
</evidence>
<feature type="binding site" evidence="12">
    <location>
        <begin position="395"/>
        <end position="396"/>
    </location>
    <ligand>
        <name>IMP</name>
        <dbReference type="ChEBI" id="CHEBI:58053"/>
    </ligand>
</feature>
<dbReference type="SMART" id="SM00116">
    <property type="entry name" value="CBS"/>
    <property type="match status" value="2"/>
</dbReference>
<evidence type="ECO:0000256" key="5">
    <source>
        <dbReference type="ARBA" id="ARBA00022755"/>
    </source>
</evidence>
<evidence type="ECO:0000256" key="3">
    <source>
        <dbReference type="ARBA" id="ARBA00022723"/>
    </source>
</evidence>
<dbReference type="PANTHER" id="PTHR11911">
    <property type="entry name" value="INOSINE-5-MONOPHOSPHATE DEHYDROGENASE RELATED"/>
    <property type="match status" value="1"/>
</dbReference>
<evidence type="ECO:0000256" key="15">
    <source>
        <dbReference type="PIRSR" id="PIRSR000130-4"/>
    </source>
</evidence>
<evidence type="ECO:0000256" key="12">
    <source>
        <dbReference type="HAMAP-Rule" id="MF_03156"/>
    </source>
</evidence>
<organism evidence="21">
    <name type="scientific">Fibrocapsa japonica</name>
    <dbReference type="NCBI Taxonomy" id="94617"/>
    <lineage>
        <taxon>Eukaryota</taxon>
        <taxon>Sar</taxon>
        <taxon>Stramenopiles</taxon>
        <taxon>Ochrophyta</taxon>
        <taxon>Raphidophyceae</taxon>
        <taxon>Chattonellales</taxon>
        <taxon>Chattonellaceae</taxon>
        <taxon>Fibrocapsa</taxon>
    </lineage>
</organism>
<keyword evidence="5 12" id="KW-0658">Purine biosynthesis</keyword>
<evidence type="ECO:0000256" key="8">
    <source>
        <dbReference type="ARBA" id="ARBA00023027"/>
    </source>
</evidence>
<feature type="binding site" evidence="12">
    <location>
        <begin position="372"/>
        <end position="374"/>
    </location>
    <ligand>
        <name>IMP</name>
        <dbReference type="ChEBI" id="CHEBI:58053"/>
    </ligand>
</feature>
<evidence type="ECO:0000256" key="6">
    <source>
        <dbReference type="ARBA" id="ARBA00022958"/>
    </source>
</evidence>
<feature type="region of interest" description="Disordered" evidence="19">
    <location>
        <begin position="1"/>
        <end position="28"/>
    </location>
</feature>
<dbReference type="EMBL" id="HBHR01010459">
    <property type="protein sequence ID" value="CAD9862477.1"/>
    <property type="molecule type" value="Transcribed_RNA"/>
</dbReference>
<dbReference type="GO" id="GO:0046872">
    <property type="term" value="F:metal ion binding"/>
    <property type="evidence" value="ECO:0007669"/>
    <property type="project" value="UniProtKB-UniRule"/>
</dbReference>
<reference evidence="21" key="1">
    <citation type="submission" date="2021-01" db="EMBL/GenBank/DDBJ databases">
        <authorList>
            <person name="Corre E."/>
            <person name="Pelletier E."/>
            <person name="Niang G."/>
            <person name="Scheremetjew M."/>
            <person name="Finn R."/>
            <person name="Kale V."/>
            <person name="Holt S."/>
            <person name="Cochrane G."/>
            <person name="Meng A."/>
            <person name="Brown T."/>
            <person name="Cohen L."/>
        </authorList>
    </citation>
    <scope>NUCLEOTIDE SEQUENCE</scope>
    <source>
        <strain evidence="21">CCMP1661</strain>
    </source>
</reference>
<feature type="binding site" evidence="12">
    <location>
        <position position="447"/>
    </location>
    <ligand>
        <name>IMP</name>
        <dbReference type="ChEBI" id="CHEBI:58053"/>
    </ligand>
</feature>
<dbReference type="GO" id="GO:0005737">
    <property type="term" value="C:cytoplasm"/>
    <property type="evidence" value="ECO:0007669"/>
    <property type="project" value="UniProtKB-SubCell"/>
</dbReference>
<dbReference type="UniPathway" id="UPA00601">
    <property type="reaction ID" value="UER00295"/>
</dbReference>
<dbReference type="InterPro" id="IPR001093">
    <property type="entry name" value="IMP_DH_GMPRt"/>
</dbReference>
<dbReference type="InterPro" id="IPR000644">
    <property type="entry name" value="CBS_dom"/>
</dbReference>
<dbReference type="InterPro" id="IPR015875">
    <property type="entry name" value="IMP_DH/GMP_Rdtase_CS"/>
</dbReference>
<proteinExistence type="inferred from homology"/>
<dbReference type="InterPro" id="IPR046342">
    <property type="entry name" value="CBS_dom_sf"/>
</dbReference>
<evidence type="ECO:0000256" key="13">
    <source>
        <dbReference type="PIRSR" id="PIRSR000130-1"/>
    </source>
</evidence>
<dbReference type="NCBIfam" id="TIGR01302">
    <property type="entry name" value="IMP_dehydrog"/>
    <property type="match status" value="1"/>
</dbReference>
<dbReference type="PROSITE" id="PS00487">
    <property type="entry name" value="IMP_DH_GMP_RED"/>
    <property type="match status" value="1"/>
</dbReference>
<feature type="binding site" evidence="12 14">
    <location>
        <begin position="282"/>
        <end position="284"/>
    </location>
    <ligand>
        <name>NAD(+)</name>
        <dbReference type="ChEBI" id="CHEBI:57540"/>
    </ligand>
</feature>
<dbReference type="SMART" id="SM01240">
    <property type="entry name" value="IMPDH"/>
    <property type="match status" value="1"/>
</dbReference>
<dbReference type="GO" id="GO:0006183">
    <property type="term" value="P:GTP biosynthetic process"/>
    <property type="evidence" value="ECO:0007669"/>
    <property type="project" value="TreeGrafter"/>
</dbReference>
<evidence type="ECO:0000256" key="19">
    <source>
        <dbReference type="SAM" id="MobiDB-lite"/>
    </source>
</evidence>
<feature type="binding site" evidence="12">
    <location>
        <begin position="419"/>
        <end position="423"/>
    </location>
    <ligand>
        <name>IMP</name>
        <dbReference type="ChEBI" id="CHEBI:58053"/>
    </ligand>
</feature>
<evidence type="ECO:0000256" key="7">
    <source>
        <dbReference type="ARBA" id="ARBA00023002"/>
    </source>
</evidence>
<accession>A0A7S2Y0L1</accession>
<feature type="domain" description="CBS" evidence="20">
    <location>
        <begin position="126"/>
        <end position="185"/>
    </location>
</feature>
<comment type="catalytic activity">
    <reaction evidence="10 12 18">
        <text>IMP + NAD(+) + H2O = XMP + NADH + H(+)</text>
        <dbReference type="Rhea" id="RHEA:11708"/>
        <dbReference type="ChEBI" id="CHEBI:15377"/>
        <dbReference type="ChEBI" id="CHEBI:15378"/>
        <dbReference type="ChEBI" id="CHEBI:57464"/>
        <dbReference type="ChEBI" id="CHEBI:57540"/>
        <dbReference type="ChEBI" id="CHEBI:57945"/>
        <dbReference type="ChEBI" id="CHEBI:58053"/>
        <dbReference type="EC" id="1.1.1.205"/>
    </reaction>
</comment>
<evidence type="ECO:0000259" key="20">
    <source>
        <dbReference type="PROSITE" id="PS51371"/>
    </source>
</evidence>
<dbReference type="SUPFAM" id="SSF54631">
    <property type="entry name" value="CBS-domain pair"/>
    <property type="match status" value="1"/>
</dbReference>
<keyword evidence="3 12" id="KW-0479">Metal-binding</keyword>
<feature type="binding site" evidence="12">
    <location>
        <position position="337"/>
    </location>
    <ligand>
        <name>IMP</name>
        <dbReference type="ChEBI" id="CHEBI:58053"/>
    </ligand>
</feature>
<name>A0A7S2Y0L1_9STRA</name>
<dbReference type="GO" id="GO:0003938">
    <property type="term" value="F:IMP dehydrogenase activity"/>
    <property type="evidence" value="ECO:0007669"/>
    <property type="project" value="UniProtKB-UniRule"/>
</dbReference>
<dbReference type="InterPro" id="IPR013785">
    <property type="entry name" value="Aldolase_TIM"/>
</dbReference>
<dbReference type="EC" id="1.1.1.205" evidence="12 18"/>
<dbReference type="InterPro" id="IPR005990">
    <property type="entry name" value="IMP_DH"/>
</dbReference>
<comment type="caution">
    <text evidence="12">Lacks conserved residue(s) required for the propagation of feature annotation.</text>
</comment>
<comment type="activity regulation">
    <text evidence="12">Mycophenolic acid (MPA) is a non-competitive inhibitor that prevents formation of the closed enzyme conformation by binding to the same site as the amobile flap. In contrast, mizoribine monophosphate (MZP) is a competitive inhibitor that induces the closed conformation. MPA is a potent inhibitor of mammalian IMPDHs but a poor inhibitor of the bacterial enzymes. MZP is a more potent inhibitor of bacterial IMPDH.</text>
</comment>
<dbReference type="FunFam" id="3.20.20.70:FF:000086">
    <property type="entry name" value="IMP dehydrogenase, putative"/>
    <property type="match status" value="1"/>
</dbReference>
<comment type="cofactor">
    <cofactor evidence="1 12">
        <name>K(+)</name>
        <dbReference type="ChEBI" id="CHEBI:29103"/>
    </cofactor>
</comment>
<dbReference type="PIRSF" id="PIRSF000130">
    <property type="entry name" value="IMPDH"/>
    <property type="match status" value="1"/>
</dbReference>